<proteinExistence type="predicted"/>
<accession>A0AAI8MIR3</accession>
<gene>
    <name evidence="1" type="ORF">S23_60000</name>
</gene>
<dbReference type="KEGG" id="brs:S23_60000"/>
<dbReference type="RefSeq" id="WP_015688456.1">
    <property type="nucleotide sequence ID" value="NC_017082.1"/>
</dbReference>
<reference evidence="1 2" key="1">
    <citation type="journal article" date="2012" name="Microbes Environ.">
        <title>Complete genome sequence of Bradyrhizobium sp. S23321: insights into symbiosis evolution in soil oligotrophs.</title>
        <authorList>
            <person name="Okubo T."/>
            <person name="Tsukui T."/>
            <person name="Maita H."/>
            <person name="Okamoto S."/>
            <person name="Oshima K."/>
            <person name="Fujisawa T."/>
            <person name="Saito A."/>
            <person name="Futamata H."/>
            <person name="Hattori R."/>
            <person name="Shimomura Y."/>
            <person name="Haruta S."/>
            <person name="Morimoto S."/>
            <person name="Wang Y."/>
            <person name="Sakai Y."/>
            <person name="Hattori M."/>
            <person name="Aizawa S."/>
            <person name="Nagashima K.V.P."/>
            <person name="Masuda S."/>
            <person name="Hattori T."/>
            <person name="Yamashita A."/>
            <person name="Bao Z."/>
            <person name="Hayatsu M."/>
            <person name="Kajiya-Kanegae H."/>
            <person name="Yoshinaga I."/>
            <person name="Sakamoto K."/>
            <person name="Toyota K."/>
            <person name="Nakao M."/>
            <person name="Kohara M."/>
            <person name="Anda M."/>
            <person name="Niwa R."/>
            <person name="Jung-Hwan P."/>
            <person name="Sameshima-Saito R."/>
            <person name="Tokuda S."/>
            <person name="Yamamoto S."/>
            <person name="Yamamoto S."/>
            <person name="Yokoyama T."/>
            <person name="Akutsu T."/>
            <person name="Nakamura Y."/>
            <person name="Nakahira-Yanaka Y."/>
            <person name="Takada Hoshino Y."/>
            <person name="Hirakawa H."/>
            <person name="Mitsui H."/>
            <person name="Terasawa K."/>
            <person name="Itakura M."/>
            <person name="Sato S."/>
            <person name="Ikeda-Ohtsubo W."/>
            <person name="Sakakura N."/>
            <person name="Kaminuma E."/>
            <person name="Minamisawa K."/>
        </authorList>
    </citation>
    <scope>NUCLEOTIDE SEQUENCE [LARGE SCALE GENOMIC DNA]</scope>
    <source>
        <strain evidence="1 2">S23321</strain>
    </source>
</reference>
<organism evidence="1 2">
    <name type="scientific">Bradyrhizobium cosmicum</name>
    <dbReference type="NCBI Taxonomy" id="1404864"/>
    <lineage>
        <taxon>Bacteria</taxon>
        <taxon>Pseudomonadati</taxon>
        <taxon>Pseudomonadota</taxon>
        <taxon>Alphaproteobacteria</taxon>
        <taxon>Hyphomicrobiales</taxon>
        <taxon>Nitrobacteraceae</taxon>
        <taxon>Bradyrhizobium</taxon>
    </lineage>
</organism>
<keyword evidence="2" id="KW-1185">Reference proteome</keyword>
<evidence type="ECO:0000313" key="1">
    <source>
        <dbReference type="EMBL" id="BAL79189.1"/>
    </source>
</evidence>
<dbReference type="AlphaFoldDB" id="A0AAI8MIR3"/>
<evidence type="ECO:0000313" key="2">
    <source>
        <dbReference type="Proteomes" id="UP000007886"/>
    </source>
</evidence>
<name>A0AAI8MIR3_9BRAD</name>
<dbReference type="EMBL" id="AP012279">
    <property type="protein sequence ID" value="BAL79189.1"/>
    <property type="molecule type" value="Genomic_DNA"/>
</dbReference>
<dbReference type="Proteomes" id="UP000007886">
    <property type="component" value="Chromosome"/>
</dbReference>
<protein>
    <submittedName>
        <fullName evidence="1">Uncharacterized protein</fullName>
    </submittedName>
</protein>
<sequence>MAPRKGEGTDLPALGAMDKIANLLALYVTKEMKQDDAVMALLGAGFTDREITDMYNLGNSYVRQVRFQRKGRAKKKKRA</sequence>